<organism evidence="1 2">
    <name type="scientific">Paraburkholderia strydomiana</name>
    <dbReference type="NCBI Taxonomy" id="1245417"/>
    <lineage>
        <taxon>Bacteria</taxon>
        <taxon>Pseudomonadati</taxon>
        <taxon>Pseudomonadota</taxon>
        <taxon>Betaproteobacteria</taxon>
        <taxon>Burkholderiales</taxon>
        <taxon>Burkholderiaceae</taxon>
        <taxon>Paraburkholderia</taxon>
    </lineage>
</organism>
<evidence type="ECO:0000313" key="1">
    <source>
        <dbReference type="EMBL" id="MFM0719397.1"/>
    </source>
</evidence>
<name>A0ABW9EK31_9BURK</name>
<protein>
    <submittedName>
        <fullName evidence="1">Uncharacterized protein</fullName>
    </submittedName>
</protein>
<accession>A0ABW9EK31</accession>
<sequence length="95" mass="10975">MNSRQPERELKLPAIRAADCHRLVVRARVQGIRVAAIWQVLLPFSRNVEHVDIKTFPDSGFEEVEIALVQTRRELLDSIVTRFNGMSWVMSTRLC</sequence>
<dbReference type="EMBL" id="JAQQCL010000020">
    <property type="protein sequence ID" value="MFM0719397.1"/>
    <property type="molecule type" value="Genomic_DNA"/>
</dbReference>
<dbReference type="Proteomes" id="UP001629392">
    <property type="component" value="Unassembled WGS sequence"/>
</dbReference>
<proteinExistence type="predicted"/>
<reference evidence="1 2" key="1">
    <citation type="journal article" date="2024" name="Chem. Sci.">
        <title>Discovery of megapolipeptins by genome mining of a Burkholderiales bacteria collection.</title>
        <authorList>
            <person name="Paulo B.S."/>
            <person name="Recchia M.J.J."/>
            <person name="Lee S."/>
            <person name="Fergusson C.H."/>
            <person name="Romanowski S.B."/>
            <person name="Hernandez A."/>
            <person name="Krull N."/>
            <person name="Liu D.Y."/>
            <person name="Cavanagh H."/>
            <person name="Bos A."/>
            <person name="Gray C.A."/>
            <person name="Murphy B.T."/>
            <person name="Linington R.G."/>
            <person name="Eustaquio A.S."/>
        </authorList>
    </citation>
    <scope>NUCLEOTIDE SEQUENCE [LARGE SCALE GENOMIC DNA]</scope>
    <source>
        <strain evidence="1 2">RL17-350-BIC-E</strain>
    </source>
</reference>
<keyword evidence="2" id="KW-1185">Reference proteome</keyword>
<gene>
    <name evidence="1" type="ORF">PQQ73_24015</name>
</gene>
<evidence type="ECO:0000313" key="2">
    <source>
        <dbReference type="Proteomes" id="UP001629392"/>
    </source>
</evidence>
<dbReference type="RefSeq" id="WP_408155413.1">
    <property type="nucleotide sequence ID" value="NZ_JAQQCL010000020.1"/>
</dbReference>
<comment type="caution">
    <text evidence="1">The sequence shown here is derived from an EMBL/GenBank/DDBJ whole genome shotgun (WGS) entry which is preliminary data.</text>
</comment>